<sequence length="439" mass="45931">MRISVECGGYDDAADACRTANQTVALLAESLSGKLAGFGAMAGDDASSAAFAASYDAAAAEAVGALADLTHAFLGLGRLLSSTGANHAAAEAAAAQVLTYSGHGLTDDAYVRVSLPTPPSSLGADEPSFGVIDRWILDQVEGFVWPGADVALLRDAAHAWRRAASSVALLVEQVDVASEMVERQRSPEVPAALASLADVRRLVTDVATELAAVGDACEEYAAAVEDAHDRTRALLAEIGQMVVEGAALSVVIGGLTGGLGGSATAAAAAARIRAQAPRFHALLVGLRATIATGSARMRTARESLRGVRARLDRYGKVAIRDERGEARLPGGWNGRGTRTFSDRQVQKKFKHARDFGVDGDFNPAAARAYREALETFIEREATLVKRGTMRGQSGEVTFHLDPVSRRCVAVDGNGGFISGWRLSPRQLQELLEKGHLGGG</sequence>
<accession>A0A1I0VXQ8</accession>
<dbReference type="InterPro" id="IPR038233">
    <property type="entry name" value="Colicin_D/E5_nuclease"/>
</dbReference>
<dbReference type="AlphaFoldDB" id="A0A1I0VXQ8"/>
<dbReference type="InterPro" id="IPR024440">
    <property type="entry name" value="ColicinD_C"/>
</dbReference>
<dbReference type="Proteomes" id="UP000199113">
    <property type="component" value="Unassembled WGS sequence"/>
</dbReference>
<dbReference type="InterPro" id="IPR037178">
    <property type="entry name" value="ColicinD_C_sf"/>
</dbReference>
<name>A0A1I0VXQ8_9ACTN</name>
<evidence type="ECO:0000313" key="4">
    <source>
        <dbReference type="Proteomes" id="UP000199113"/>
    </source>
</evidence>
<evidence type="ECO:0000313" key="3">
    <source>
        <dbReference type="EMBL" id="SFA80750.1"/>
    </source>
</evidence>
<dbReference type="GO" id="GO:0004540">
    <property type="term" value="F:RNA nuclease activity"/>
    <property type="evidence" value="ECO:0007669"/>
    <property type="project" value="InterPro"/>
</dbReference>
<dbReference type="STRING" id="748909.SAMN05192575_101520"/>
<protein>
    <submittedName>
        <fullName evidence="3">Colicin D</fullName>
    </submittedName>
</protein>
<dbReference type="EMBL" id="FOKC01000001">
    <property type="protein sequence ID" value="SFA80750.1"/>
    <property type="molecule type" value="Genomic_DNA"/>
</dbReference>
<dbReference type="Gene3D" id="3.10.450.200">
    <property type="match status" value="1"/>
</dbReference>
<proteinExistence type="predicted"/>
<feature type="domain" description="Colicin D C-terminal" evidence="1">
    <location>
        <begin position="344"/>
        <end position="428"/>
    </location>
</feature>
<dbReference type="RefSeq" id="WP_198554472.1">
    <property type="nucleotide sequence ID" value="NZ_FOKC01000001.1"/>
</dbReference>
<evidence type="ECO:0000259" key="2">
    <source>
        <dbReference type="Pfam" id="PF25547"/>
    </source>
</evidence>
<feature type="domain" description="Outer membrane channel protein CpnT-like N-terminal" evidence="2">
    <location>
        <begin position="134"/>
        <end position="271"/>
    </location>
</feature>
<dbReference type="InterPro" id="IPR057746">
    <property type="entry name" value="CpnT-like_N"/>
</dbReference>
<reference evidence="4" key="1">
    <citation type="submission" date="2016-10" db="EMBL/GenBank/DDBJ databases">
        <authorList>
            <person name="Varghese N."/>
            <person name="Submissions S."/>
        </authorList>
    </citation>
    <scope>NUCLEOTIDE SEQUENCE [LARGE SCALE GENOMIC DNA]</scope>
    <source>
        <strain evidence="4">CGMCC 1.10697</strain>
    </source>
</reference>
<dbReference type="Pfam" id="PF11429">
    <property type="entry name" value="Colicin_D"/>
    <property type="match status" value="1"/>
</dbReference>
<dbReference type="Pfam" id="PF25547">
    <property type="entry name" value="WXG100_2"/>
    <property type="match status" value="1"/>
</dbReference>
<gene>
    <name evidence="3" type="ORF">SAMN05192575_101520</name>
</gene>
<evidence type="ECO:0000259" key="1">
    <source>
        <dbReference type="Pfam" id="PF11429"/>
    </source>
</evidence>
<organism evidence="3 4">
    <name type="scientific">Nocardioides alpinus</name>
    <dbReference type="NCBI Taxonomy" id="748909"/>
    <lineage>
        <taxon>Bacteria</taxon>
        <taxon>Bacillati</taxon>
        <taxon>Actinomycetota</taxon>
        <taxon>Actinomycetes</taxon>
        <taxon>Propionibacteriales</taxon>
        <taxon>Nocardioidaceae</taxon>
        <taxon>Nocardioides</taxon>
    </lineage>
</organism>
<dbReference type="SUPFAM" id="SSF102824">
    <property type="entry name" value="Colicin D/E5 nuclease domain"/>
    <property type="match status" value="1"/>
</dbReference>